<keyword evidence="12" id="KW-0449">Lipoprotein</keyword>
<sequence length="362" mass="40790">MTLISTSPGAAQEISNREKGREVGIRKKEALNCLLRCWEVLEGSMGSRGWNRCLALELLLLSLSLLAISIQGTFYQPSACDCALKPDCNVSTAIAGHLVHMTVVSGSNVTLNISESLPENYKQLTWFYTFDQKIVEWDSRKSKYFESKFKGRVRLDPQSGALYISKVQKEDNSTYVMRVLKKDGYEQEWKIKLQVLDPVPKPVIKIEKREDVDDNCYLKLSCVIPGESVNYTWYGELPKEIQNSVLETTLKPHKHSRCYTCQVSNSVSSKNGTFCFSPPCTAGKKDPWELRGAQGNWSSVERRKAGGSMQPPCTVLWSIPKVSGRAGRCGFCRQLYDQLPASSPHLRGTQCSHLQRTFDRDL</sequence>
<dbReference type="SUPFAM" id="SSF48726">
    <property type="entry name" value="Immunoglobulin"/>
    <property type="match status" value="1"/>
</dbReference>
<dbReference type="GO" id="GO:0005576">
    <property type="term" value="C:extracellular region"/>
    <property type="evidence" value="ECO:0007669"/>
    <property type="project" value="UniProtKB-SubCell"/>
</dbReference>
<evidence type="ECO:0000256" key="13">
    <source>
        <dbReference type="ARBA" id="ARBA00023319"/>
    </source>
</evidence>
<dbReference type="STRING" id="9544.ENSMMUP00000063275"/>
<dbReference type="Ensembl" id="ENSMMUT00000099260.1">
    <property type="protein sequence ID" value="ENSMMUP00000063275.1"/>
    <property type="gene ID" value="ENSMMUG00000015812.4"/>
</dbReference>
<reference evidence="20" key="4">
    <citation type="submission" date="2025-09" db="UniProtKB">
        <authorList>
            <consortium name="Ensembl"/>
        </authorList>
    </citation>
    <scope>IDENTIFICATION</scope>
    <source>
        <strain evidence="20">17573</strain>
    </source>
</reference>
<evidence type="ECO:0000256" key="9">
    <source>
        <dbReference type="ARBA" id="ARBA00023136"/>
    </source>
</evidence>
<keyword evidence="5" id="KW-0964">Secreted</keyword>
<accession>A0A5F7ZDL6</accession>
<reference evidence="20" key="3">
    <citation type="submission" date="2025-08" db="UniProtKB">
        <authorList>
            <consortium name="Ensembl"/>
        </authorList>
    </citation>
    <scope>IDENTIFICATION</scope>
    <source>
        <strain evidence="20">17573</strain>
    </source>
</reference>
<evidence type="ECO:0000256" key="10">
    <source>
        <dbReference type="ARBA" id="ARBA00023157"/>
    </source>
</evidence>
<dbReference type="PANTHER" id="PTHR12080:SF134">
    <property type="entry name" value="CD48 ANTIGEN"/>
    <property type="match status" value="1"/>
</dbReference>
<dbReference type="GeneTree" id="ENSGT01030000234540"/>
<keyword evidence="13" id="KW-0393">Immunoglobulin domain</keyword>
<evidence type="ECO:0000256" key="17">
    <source>
        <dbReference type="ARBA" id="ARBA00078224"/>
    </source>
</evidence>
<proteinExistence type="predicted"/>
<organism evidence="20 21">
    <name type="scientific">Macaca mulatta</name>
    <name type="common">Rhesus macaque</name>
    <dbReference type="NCBI Taxonomy" id="9544"/>
    <lineage>
        <taxon>Eukaryota</taxon>
        <taxon>Metazoa</taxon>
        <taxon>Chordata</taxon>
        <taxon>Craniata</taxon>
        <taxon>Vertebrata</taxon>
        <taxon>Euteleostomi</taxon>
        <taxon>Mammalia</taxon>
        <taxon>Eutheria</taxon>
        <taxon>Euarchontoglires</taxon>
        <taxon>Primates</taxon>
        <taxon>Haplorrhini</taxon>
        <taxon>Catarrhini</taxon>
        <taxon>Cercopithecidae</taxon>
        <taxon>Cercopithecinae</taxon>
        <taxon>Macaca</taxon>
    </lineage>
</organism>
<keyword evidence="11" id="KW-0325">Glycoprotein</keyword>
<dbReference type="GO" id="GO:0005886">
    <property type="term" value="C:plasma membrane"/>
    <property type="evidence" value="ECO:0007669"/>
    <property type="project" value="UniProtKB-SubCell"/>
</dbReference>
<evidence type="ECO:0000256" key="3">
    <source>
        <dbReference type="ARBA" id="ARBA00004613"/>
    </source>
</evidence>
<dbReference type="Proteomes" id="UP000006718">
    <property type="component" value="Chromosome 1"/>
</dbReference>
<keyword evidence="8" id="KW-0677">Repeat</keyword>
<dbReference type="Gene3D" id="2.60.40.10">
    <property type="entry name" value="Immunoglobulins"/>
    <property type="match status" value="2"/>
</dbReference>
<dbReference type="InterPro" id="IPR003599">
    <property type="entry name" value="Ig_sub"/>
</dbReference>
<evidence type="ECO:0000256" key="5">
    <source>
        <dbReference type="ARBA" id="ARBA00022525"/>
    </source>
</evidence>
<dbReference type="VEuPathDB" id="HostDB:ENSMMUG00000015812"/>
<evidence type="ECO:0000256" key="6">
    <source>
        <dbReference type="ARBA" id="ARBA00022622"/>
    </source>
</evidence>
<evidence type="ECO:0000256" key="15">
    <source>
        <dbReference type="ARBA" id="ARBA00070691"/>
    </source>
</evidence>
<dbReference type="InterPro" id="IPR013783">
    <property type="entry name" value="Ig-like_fold"/>
</dbReference>
<dbReference type="Pfam" id="PF07686">
    <property type="entry name" value="V-set"/>
    <property type="match status" value="1"/>
</dbReference>
<dbReference type="SMR" id="A0A5F7ZDL6"/>
<evidence type="ECO:0000256" key="12">
    <source>
        <dbReference type="ARBA" id="ARBA00023288"/>
    </source>
</evidence>
<evidence type="ECO:0000256" key="7">
    <source>
        <dbReference type="ARBA" id="ARBA00022729"/>
    </source>
</evidence>
<reference evidence="20" key="2">
    <citation type="submission" date="2019-01" db="EMBL/GenBank/DDBJ databases">
        <authorList>
            <person name="Graves T."/>
            <person name="Eichler E.E."/>
            <person name="Wilson R.K."/>
        </authorList>
    </citation>
    <scope>NUCLEOTIDE SEQUENCE [LARGE SCALE GENOMIC DNA]</scope>
    <source>
        <strain evidence="20">17573</strain>
    </source>
</reference>
<dbReference type="GO" id="GO:0045321">
    <property type="term" value="P:leukocyte activation"/>
    <property type="evidence" value="ECO:0007669"/>
    <property type="project" value="UniProtKB-ARBA"/>
</dbReference>
<keyword evidence="10" id="KW-1015">Disulfide bond</keyword>
<dbReference type="Bgee" id="ENSMMUG00000015812">
    <property type="expression patterns" value="Expressed in spleen and 22 other cell types or tissues"/>
</dbReference>
<dbReference type="PANTHER" id="PTHR12080">
    <property type="entry name" value="SIGNALING LYMPHOCYTIC ACTIVATION MOLECULE"/>
    <property type="match status" value="1"/>
</dbReference>
<keyword evidence="9" id="KW-0472">Membrane</keyword>
<dbReference type="InterPro" id="IPR007110">
    <property type="entry name" value="Ig-like_dom"/>
</dbReference>
<dbReference type="FunFam" id="2.60.40.10:FF:001954">
    <property type="entry name" value="CD48 antigen"/>
    <property type="match status" value="1"/>
</dbReference>
<comment type="subunit">
    <text evidence="14">Interacts with CD2. Interacts with CD244; this interaction is possible not only on different cells (trans interaction) but also on the same cell (cis interaction). Interacts with LCK.</text>
</comment>
<reference evidence="21" key="1">
    <citation type="journal article" date="2007" name="Science">
        <title>Evolutionary and biomedical insights from the rhesus macaque genome.</title>
        <authorList>
            <person name="Gibbs R.A."/>
            <person name="Rogers J."/>
            <person name="Katze M.G."/>
            <person name="Bumgarner R."/>
            <person name="Weinstock G.M."/>
            <person name="Mardis E.R."/>
            <person name="Remington K.A."/>
            <person name="Strausberg R.L."/>
            <person name="Venter J.C."/>
            <person name="Wilson R.K."/>
            <person name="Batzer M.A."/>
            <person name="Bustamante C.D."/>
            <person name="Eichler E.E."/>
            <person name="Hahn M.W."/>
            <person name="Hardison R.C."/>
            <person name="Makova K.D."/>
            <person name="Miller W."/>
            <person name="Milosavljevic A."/>
            <person name="Palermo R.E."/>
            <person name="Siepel A."/>
            <person name="Sikela J.M."/>
            <person name="Attaway T."/>
            <person name="Bell S."/>
            <person name="Bernard K.E."/>
            <person name="Buhay C.J."/>
            <person name="Chandrabose M.N."/>
            <person name="Dao M."/>
            <person name="Davis C."/>
            <person name="Delehaunty K.D."/>
            <person name="Ding Y."/>
            <person name="Dinh H.H."/>
            <person name="Dugan-Rocha S."/>
            <person name="Fulton L.A."/>
            <person name="Gabisi R.A."/>
            <person name="Garner T.T."/>
            <person name="Godfrey J."/>
            <person name="Hawes A.C."/>
            <person name="Hernandez J."/>
            <person name="Hines S."/>
            <person name="Holder M."/>
            <person name="Hume J."/>
            <person name="Jhangiani S.N."/>
            <person name="Joshi V."/>
            <person name="Khan Z.M."/>
            <person name="Kirkness E.F."/>
            <person name="Cree A."/>
            <person name="Fowler R.G."/>
            <person name="Lee S."/>
            <person name="Lewis L.R."/>
            <person name="Li Z."/>
            <person name="Liu Y.-S."/>
            <person name="Moore S.M."/>
            <person name="Muzny D."/>
            <person name="Nazareth L.V."/>
            <person name="Ngo D.N."/>
            <person name="Okwuonu G.O."/>
            <person name="Pai G."/>
            <person name="Parker D."/>
            <person name="Paul H.A."/>
            <person name="Pfannkoch C."/>
            <person name="Pohl C.S."/>
            <person name="Rogers Y.-H.C."/>
            <person name="Ruiz S.J."/>
            <person name="Sabo A."/>
            <person name="Santibanez J."/>
            <person name="Schneider B.W."/>
            <person name="Smith S.M."/>
            <person name="Sodergren E."/>
            <person name="Svatek A.F."/>
            <person name="Utterback T.R."/>
            <person name="Vattathil S."/>
            <person name="Warren W."/>
            <person name="White C.S."/>
            <person name="Chinwalla A.T."/>
            <person name="Feng Y."/>
            <person name="Halpern A.L."/>
            <person name="Hillier L.W."/>
            <person name="Huang X."/>
            <person name="Minx P."/>
            <person name="Nelson J.O."/>
            <person name="Pepin K.H."/>
            <person name="Qin X."/>
            <person name="Sutton G.G."/>
            <person name="Venter E."/>
            <person name="Walenz B.P."/>
            <person name="Wallis J.W."/>
            <person name="Worley K.C."/>
            <person name="Yang S.-P."/>
            <person name="Jones S.M."/>
            <person name="Marra M.A."/>
            <person name="Rocchi M."/>
            <person name="Schein J.E."/>
            <person name="Baertsch R."/>
            <person name="Clarke L."/>
            <person name="Csuros M."/>
            <person name="Glasscock J."/>
            <person name="Harris R.A."/>
            <person name="Havlak P."/>
            <person name="Jackson A.R."/>
            <person name="Jiang H."/>
            <person name="Liu Y."/>
            <person name="Messina D.N."/>
            <person name="Shen Y."/>
            <person name="Song H.X.-Z."/>
            <person name="Wylie T."/>
            <person name="Zhang L."/>
            <person name="Birney E."/>
            <person name="Han K."/>
            <person name="Konkel M.K."/>
            <person name="Lee J."/>
            <person name="Smit A.F.A."/>
            <person name="Ullmer B."/>
            <person name="Wang H."/>
            <person name="Xing J."/>
            <person name="Burhans R."/>
            <person name="Cheng Z."/>
            <person name="Karro J.E."/>
            <person name="Ma J."/>
            <person name="Raney B."/>
            <person name="She X."/>
            <person name="Cox M.J."/>
            <person name="Demuth J.P."/>
            <person name="Dumas L.J."/>
            <person name="Han S.-G."/>
            <person name="Hopkins J."/>
            <person name="Karimpour-Fard A."/>
            <person name="Kim Y.H."/>
            <person name="Pollack J.R."/>
            <person name="Vinar T."/>
            <person name="Addo-Quaye C."/>
            <person name="Degenhardt J."/>
            <person name="Denby A."/>
            <person name="Hubisz M.J."/>
            <person name="Indap A."/>
            <person name="Kosiol C."/>
            <person name="Lahn B.T."/>
            <person name="Lawson H.A."/>
            <person name="Marklein A."/>
            <person name="Nielsen R."/>
            <person name="Vallender E.J."/>
            <person name="Clark A.G."/>
            <person name="Ferguson B."/>
            <person name="Hernandez R.D."/>
            <person name="Hirani K."/>
            <person name="Kehrer-Sawatzki H."/>
            <person name="Kolb J."/>
            <person name="Patil S."/>
            <person name="Pu L.-L."/>
            <person name="Ren Y."/>
            <person name="Smith D.G."/>
            <person name="Wheeler D.A."/>
            <person name="Schenck I."/>
            <person name="Ball E.V."/>
            <person name="Chen R."/>
            <person name="Cooper D.N."/>
            <person name="Giardine B."/>
            <person name="Hsu F."/>
            <person name="Kent W.J."/>
            <person name="Lesk A."/>
            <person name="Nelson D.L."/>
            <person name="O'brien W.E."/>
            <person name="Pruefer K."/>
            <person name="Stenson P.D."/>
            <person name="Wallace J.C."/>
            <person name="Ke H."/>
            <person name="Liu X.-M."/>
            <person name="Wang P."/>
            <person name="Xiang A.P."/>
            <person name="Yang F."/>
            <person name="Barber G.P."/>
            <person name="Haussler D."/>
            <person name="Karolchik D."/>
            <person name="Kern A.D."/>
            <person name="Kuhn R.M."/>
            <person name="Smith K.E."/>
            <person name="Zwieg A.S."/>
        </authorList>
    </citation>
    <scope>NUCLEOTIDE SEQUENCE [LARGE SCALE GENOMIC DNA]</scope>
    <source>
        <strain evidence="21">17573</strain>
    </source>
</reference>
<dbReference type="CDD" id="cd05775">
    <property type="entry name" value="IgV_CD2_like_N"/>
    <property type="match status" value="1"/>
</dbReference>
<dbReference type="GO" id="GO:0006955">
    <property type="term" value="P:immune response"/>
    <property type="evidence" value="ECO:0000318"/>
    <property type="project" value="GO_Central"/>
</dbReference>
<evidence type="ECO:0000256" key="14">
    <source>
        <dbReference type="ARBA" id="ARBA00063373"/>
    </source>
</evidence>
<keyword evidence="7" id="KW-0732">Signal</keyword>
<dbReference type="SMART" id="SM00409">
    <property type="entry name" value="IG"/>
    <property type="match status" value="1"/>
</dbReference>
<dbReference type="InterPro" id="IPR036179">
    <property type="entry name" value="Ig-like_dom_sf"/>
</dbReference>
<dbReference type="VGNC" id="VGNC:70769">
    <property type="gene designation" value="CD48"/>
</dbReference>
<comment type="subcellular location">
    <subcellularLocation>
        <location evidence="2">Cell membrane</location>
        <topology evidence="2">Lipid-anchor</topology>
        <topology evidence="2">GPI-anchor</topology>
    </subcellularLocation>
    <subcellularLocation>
        <location evidence="1">Membrane raft</location>
    </subcellularLocation>
    <subcellularLocation>
        <location evidence="3">Secreted</location>
    </subcellularLocation>
</comment>
<evidence type="ECO:0000256" key="2">
    <source>
        <dbReference type="ARBA" id="ARBA00004609"/>
    </source>
</evidence>
<keyword evidence="21" id="KW-1185">Reference proteome</keyword>
<dbReference type="ExpressionAtlas" id="A0A5F7ZDL6">
    <property type="expression patterns" value="baseline"/>
</dbReference>
<evidence type="ECO:0000256" key="1">
    <source>
        <dbReference type="ARBA" id="ARBA00004285"/>
    </source>
</evidence>
<dbReference type="InParanoid" id="A0A5F7ZDL6"/>
<evidence type="ECO:0000256" key="8">
    <source>
        <dbReference type="ARBA" id="ARBA00022737"/>
    </source>
</evidence>
<evidence type="ECO:0000313" key="21">
    <source>
        <dbReference type="Proteomes" id="UP000006718"/>
    </source>
</evidence>
<keyword evidence="6" id="KW-0336">GPI-anchor</keyword>
<feature type="domain" description="Ig-like" evidence="19">
    <location>
        <begin position="200"/>
        <end position="277"/>
    </location>
</feature>
<dbReference type="GO" id="GO:0045121">
    <property type="term" value="C:membrane raft"/>
    <property type="evidence" value="ECO:0007669"/>
    <property type="project" value="UniProtKB-SubCell"/>
</dbReference>
<evidence type="ECO:0000256" key="4">
    <source>
        <dbReference type="ARBA" id="ARBA00022475"/>
    </source>
</evidence>
<evidence type="ECO:0000256" key="11">
    <source>
        <dbReference type="ARBA" id="ARBA00023180"/>
    </source>
</evidence>
<evidence type="ECO:0000313" key="22">
    <source>
        <dbReference type="VGNC" id="VGNC:70769"/>
    </source>
</evidence>
<dbReference type="PROSITE" id="PS50835">
    <property type="entry name" value="IG_LIKE"/>
    <property type="match status" value="1"/>
</dbReference>
<name>A0A5F7ZDL6_MACMU</name>
<dbReference type="InterPro" id="IPR015631">
    <property type="entry name" value="CD2/SLAM_rcpt"/>
</dbReference>
<evidence type="ECO:0000256" key="18">
    <source>
        <dbReference type="ARBA" id="ARBA00083677"/>
    </source>
</evidence>
<dbReference type="FunCoup" id="A0A5F7ZDL6">
    <property type="interactions" value="421"/>
</dbReference>
<evidence type="ECO:0000259" key="19">
    <source>
        <dbReference type="PROSITE" id="PS50835"/>
    </source>
</evidence>
<keyword evidence="4" id="KW-1003">Cell membrane</keyword>
<dbReference type="AlphaFoldDB" id="A0A5F7ZDL6"/>
<evidence type="ECO:0000256" key="16">
    <source>
        <dbReference type="ARBA" id="ARBA00075440"/>
    </source>
</evidence>
<gene>
    <name evidence="20 22" type="primary">CD48</name>
</gene>
<evidence type="ECO:0000313" key="20">
    <source>
        <dbReference type="Ensembl" id="ENSMMUP00000063275.1"/>
    </source>
</evidence>
<dbReference type="InterPro" id="IPR013106">
    <property type="entry name" value="Ig_V-set"/>
</dbReference>
<protein>
    <recommendedName>
        <fullName evidence="15">CD48 antigen</fullName>
    </recommendedName>
    <alternativeName>
        <fullName evidence="18">BCM1 surface antigen</fullName>
    </alternativeName>
    <alternativeName>
        <fullName evidence="17">SLAM family member 2</fullName>
    </alternativeName>
    <alternativeName>
        <fullName evidence="16">Signaling lymphocytic activation molecule 2</fullName>
    </alternativeName>
</protein>
<dbReference type="GO" id="GO:0098552">
    <property type="term" value="C:side of membrane"/>
    <property type="evidence" value="ECO:0007669"/>
    <property type="project" value="UniProtKB-KW"/>
</dbReference>